<organism evidence="1 2">
    <name type="scientific">Natranaerobius trueperi</name>
    <dbReference type="NCBI Taxonomy" id="759412"/>
    <lineage>
        <taxon>Bacteria</taxon>
        <taxon>Bacillati</taxon>
        <taxon>Bacillota</taxon>
        <taxon>Clostridia</taxon>
        <taxon>Natranaerobiales</taxon>
        <taxon>Natranaerobiaceae</taxon>
        <taxon>Natranaerobius</taxon>
    </lineage>
</organism>
<dbReference type="EMBL" id="NIQC01000009">
    <property type="protein sequence ID" value="OWZ83976.1"/>
    <property type="molecule type" value="Genomic_DNA"/>
</dbReference>
<gene>
    <name evidence="1" type="ORF">CDO51_05290</name>
</gene>
<dbReference type="Pfam" id="PF06050">
    <property type="entry name" value="HGD-D"/>
    <property type="match status" value="1"/>
</dbReference>
<name>A0A226BY98_9FIRM</name>
<keyword evidence="2" id="KW-1185">Reference proteome</keyword>
<accession>A0A226BY98</accession>
<dbReference type="InterPro" id="IPR051805">
    <property type="entry name" value="Dehydratase_Activator_Redct"/>
</dbReference>
<dbReference type="RefSeq" id="WP_089023266.1">
    <property type="nucleotide sequence ID" value="NZ_NIQC01000009.1"/>
</dbReference>
<dbReference type="Proteomes" id="UP000214588">
    <property type="component" value="Unassembled WGS sequence"/>
</dbReference>
<evidence type="ECO:0000313" key="2">
    <source>
        <dbReference type="Proteomes" id="UP000214588"/>
    </source>
</evidence>
<sequence length="363" mass="41121">MKVTFPHMGSLFLPMKSLFRSLELDIILPPPITQKTIEIGSKHSPEFACFPLKINVGNFIEALEEGADTIVMLGGVGPCRFGYYAEVQKRILKSLGYDFKMIVIEPPRGNLKEMLKELNLIRNNISWNKVLNSIQLTYKKIRLLDELDKKVKYVRPRTTYYREIDNIEKEFQDKVLNIESNSQLDELLEKTEKTLDQLINKNFEPIKIALVGEIYMVLERTANMEIEKLLGESGAQVSRGIYLSDWIIDNVVCGSLGLSKNKEIKEAAKPYISRFVGGHGQETVGEAVLKAQEGYDGIVHLLPFTCTPEIIAQSVMPKVSKDLDIPFLTIVMDEHKGVAGLKTRIEAFTDMLHRKNQMTAKAT</sequence>
<evidence type="ECO:0000313" key="1">
    <source>
        <dbReference type="EMBL" id="OWZ83976.1"/>
    </source>
</evidence>
<comment type="caution">
    <text evidence="1">The sequence shown here is derived from an EMBL/GenBank/DDBJ whole genome shotgun (WGS) entry which is preliminary data.</text>
</comment>
<dbReference type="AlphaFoldDB" id="A0A226BY98"/>
<proteinExistence type="predicted"/>
<reference evidence="1 2" key="1">
    <citation type="submission" date="2017-06" db="EMBL/GenBank/DDBJ databases">
        <title>Draft Genome Sequence of Natranaerobius trueperi halophilic, alkalithermophilic bacteria from soda lakes.</title>
        <authorList>
            <person name="Zhao B."/>
        </authorList>
    </citation>
    <scope>NUCLEOTIDE SEQUENCE [LARGE SCALE GENOMIC DNA]</scope>
    <source>
        <strain evidence="1 2">DSM 18760</strain>
    </source>
</reference>
<dbReference type="Gene3D" id="3.40.50.11900">
    <property type="match status" value="1"/>
</dbReference>
<dbReference type="PANTHER" id="PTHR32329">
    <property type="entry name" value="BIFUNCTIONAL PROTEIN [INCLUDES 2-HYDROXYACYL-COA DEHYDRATASE (N-TER) AND ITS ACTIVATOR DOMAIN (C_TERM)-RELATED"/>
    <property type="match status" value="1"/>
</dbReference>
<dbReference type="InterPro" id="IPR010327">
    <property type="entry name" value="FldB/FldC_alpha/beta"/>
</dbReference>
<protein>
    <submittedName>
        <fullName evidence="1">CoA protein activase</fullName>
    </submittedName>
</protein>
<dbReference type="OrthoDB" id="9780120at2"/>
<dbReference type="PANTHER" id="PTHR32329:SF2">
    <property type="entry name" value="BIFUNCTIONAL PROTEIN [INCLUDES 2-HYDROXYACYL-COA DEHYDRATASE (N-TER) AND ITS ACTIVATOR DOMAIN (C_TERM)"/>
    <property type="match status" value="1"/>
</dbReference>